<comment type="caution">
    <text evidence="1">The sequence shown here is derived from an EMBL/GenBank/DDBJ whole genome shotgun (WGS) entry which is preliminary data.</text>
</comment>
<proteinExistence type="predicted"/>
<sequence length="299" mass="33528">MARAKHSISVPRPSQRDRERDLGAGVVKPPRRVFEIIEFFEQLNEPATVSDIVQATGIPQSSTSMLLQTLERMGYLCWNPDDRTYMPSLRLHMLGGWVHDITLPRSNLRLAMQELSKRTGLSVVLGQRTGRYVQYAHVVFASNERDDDVPIGVVRPLVGTGLGYSLLAAMPDEEVRRLAIASLAMQEQPPFIHSVEQIMTMVAQARRAGYVYSTRLQNRNKASFSFNLGMAGTAWHDERPEGSRESSRESSLLSIAIAGKRRIVQDRLPDIIAAVHAVTQECLPDVRIDIDPHRPIEPI</sequence>
<dbReference type="Proteomes" id="UP000004277">
    <property type="component" value="Unassembled WGS sequence"/>
</dbReference>
<evidence type="ECO:0000313" key="1">
    <source>
        <dbReference type="EMBL" id="TMS59593.1"/>
    </source>
</evidence>
<gene>
    <name evidence="1" type="ORF">MW7_001650</name>
</gene>
<evidence type="ECO:0000313" key="2">
    <source>
        <dbReference type="Proteomes" id="UP000004277"/>
    </source>
</evidence>
<name>A0ACD3STZ2_9BURK</name>
<keyword evidence="2" id="KW-1185">Reference proteome</keyword>
<organism evidence="1 2">
    <name type="scientific">Imbroritus primus</name>
    <dbReference type="NCBI Taxonomy" id="3058603"/>
    <lineage>
        <taxon>Bacteria</taxon>
        <taxon>Pseudomonadati</taxon>
        <taxon>Pseudomonadota</taxon>
        <taxon>Betaproteobacteria</taxon>
        <taxon>Burkholderiales</taxon>
        <taxon>Burkholderiaceae</taxon>
        <taxon>Imbroritus</taxon>
    </lineage>
</organism>
<accession>A0ACD3STZ2</accession>
<reference evidence="1" key="1">
    <citation type="submission" date="2019-05" db="EMBL/GenBank/DDBJ databases">
        <title>Revised genome assembly of Burkholderiaceae (previously Ralstonia) sp. PBA.</title>
        <authorList>
            <person name="Gan H.M."/>
        </authorList>
    </citation>
    <scope>NUCLEOTIDE SEQUENCE</scope>
    <source>
        <strain evidence="1">PBA</strain>
    </source>
</reference>
<dbReference type="EMBL" id="AKCV02000006">
    <property type="protein sequence ID" value="TMS59593.1"/>
    <property type="molecule type" value="Genomic_DNA"/>
</dbReference>
<protein>
    <submittedName>
        <fullName evidence="1">ArsR family transcriptional regulator</fullName>
    </submittedName>
</protein>